<keyword evidence="1" id="KW-0540">Nuclease</keyword>
<evidence type="ECO:0000256" key="4">
    <source>
        <dbReference type="ARBA" id="ARBA00038299"/>
    </source>
</evidence>
<dbReference type="InterPro" id="IPR027073">
    <property type="entry name" value="5_3_exoribonuclease"/>
</dbReference>
<evidence type="ECO:0000313" key="8">
    <source>
        <dbReference type="Proteomes" id="UP001151518"/>
    </source>
</evidence>
<dbReference type="GO" id="GO:0003723">
    <property type="term" value="F:RNA binding"/>
    <property type="evidence" value="ECO:0007669"/>
    <property type="project" value="TreeGrafter"/>
</dbReference>
<evidence type="ECO:0000256" key="2">
    <source>
        <dbReference type="ARBA" id="ARBA00022801"/>
    </source>
</evidence>
<name>A0A9W8G3H8_9FUNG</name>
<evidence type="ECO:0000313" key="7">
    <source>
        <dbReference type="EMBL" id="KAJ2671017.1"/>
    </source>
</evidence>
<accession>A0A9W8G3H8</accession>
<keyword evidence="2" id="KW-0378">Hydrolase</keyword>
<dbReference type="AlphaFoldDB" id="A0A9W8G3H8"/>
<dbReference type="Proteomes" id="UP001151518">
    <property type="component" value="Unassembled WGS sequence"/>
</dbReference>
<feature type="domain" description="Xrn1 helical" evidence="6">
    <location>
        <begin position="239"/>
        <end position="385"/>
    </location>
</feature>
<reference evidence="7" key="1">
    <citation type="submission" date="2022-07" db="EMBL/GenBank/DDBJ databases">
        <title>Phylogenomic reconstructions and comparative analyses of Kickxellomycotina fungi.</title>
        <authorList>
            <person name="Reynolds N.K."/>
            <person name="Stajich J.E."/>
            <person name="Barry K."/>
            <person name="Grigoriev I.V."/>
            <person name="Crous P."/>
            <person name="Smith M.E."/>
        </authorList>
    </citation>
    <scope>NUCLEOTIDE SEQUENCE</scope>
    <source>
        <strain evidence="7">NRRL 3115</strain>
    </source>
</reference>
<organism evidence="7 8">
    <name type="scientific">Coemansia spiralis</name>
    <dbReference type="NCBI Taxonomy" id="417178"/>
    <lineage>
        <taxon>Eukaryota</taxon>
        <taxon>Fungi</taxon>
        <taxon>Fungi incertae sedis</taxon>
        <taxon>Zoopagomycota</taxon>
        <taxon>Kickxellomycotina</taxon>
        <taxon>Kickxellomycetes</taxon>
        <taxon>Kickxellales</taxon>
        <taxon>Kickxellaceae</taxon>
        <taxon>Coemansia</taxon>
    </lineage>
</organism>
<dbReference type="GO" id="GO:0000956">
    <property type="term" value="P:nuclear-transcribed mRNA catabolic process"/>
    <property type="evidence" value="ECO:0007669"/>
    <property type="project" value="TreeGrafter"/>
</dbReference>
<dbReference type="Pfam" id="PF17846">
    <property type="entry name" value="XRN_M"/>
    <property type="match status" value="1"/>
</dbReference>
<dbReference type="InterPro" id="IPR004859">
    <property type="entry name" value="Xrn1_N"/>
</dbReference>
<evidence type="ECO:0000259" key="6">
    <source>
        <dbReference type="Pfam" id="PF17846"/>
    </source>
</evidence>
<dbReference type="OrthoDB" id="372487at2759"/>
<dbReference type="InterPro" id="IPR041412">
    <property type="entry name" value="Xrn1_helical"/>
</dbReference>
<dbReference type="EMBL" id="JANBTW010000111">
    <property type="protein sequence ID" value="KAJ2671017.1"/>
    <property type="molecule type" value="Genomic_DNA"/>
</dbReference>
<gene>
    <name evidence="7" type="primary">exo2_2</name>
    <name evidence="7" type="ORF">GGI25_005632</name>
</gene>
<comment type="caution">
    <text evidence="7">The sequence shown here is derived from an EMBL/GenBank/DDBJ whole genome shotgun (WGS) entry which is preliminary data.</text>
</comment>
<protein>
    <submittedName>
        <fullName evidence="7">Exonuclease II Exo2</fullName>
    </submittedName>
</protein>
<sequence>MGVAGFMRWLHQQFPMACRMVTRIESHRKPYSLFIDLNGTLHQSARQANGDVAAISEAIDHLVSLVKPQNLLYLAIDGVPPRIKEQLQRARREKFAIQPSKSNIKFNSYAITPGTQWMRQVEAHLKEFIERKRQSDTAWRKLRVVFSGCRDPGEGEQKIIEYLCKAEQRPDYHYVWSNDADTVLLSLGTHVSNIILINERQIFGVGAYTVTDIGQLKDRILEKYAPQDMDATDEAKRIVIDDLIFMTFFAGNDFLPPIYSVNTADGTAIDTLWTLYSKLPSSCRNLHTRGEINQRALTNLLKLIAEGAERKAFQKEIGVTALGSQLTALRIRQMEWERQRKEAATVPSGVGSAAYKTDAVEGSTKPVPVSNAALCTCSKHKSKRIKSKLKSRAKGRSQRKDDAGTCGYCSDASRQPSNSKQLIPYVWVGKIVQLSGAALDLSADNAIVGLSGSRPISQDESPKYEELEESMDKPMLTLCNLPLLCPPMLGVYNLIVALASSNPVAAAVETSGYIGGSKAKILQTLALAFGLEFESYNVAKGKAFDDMYCEWKQASGSSLATLVAVSRAGCSRPDSMLRIQNRHSKMQAAKICPEIALVSESSWDVLFKDARTEYKRDCEFSKWKELFYRQHYGIENVSQRLCMYYVRALRWTALYYFAGRVSSWDFMWPADIEASTTAWVAPLASDTIEHLYSSSTESGDIKWDFDLDSQGHPPLLREHMLSVMPRDSWSTVLSVGEQKLAQLLQDSKYSEDVRRQVRSQLARTTEESPLVYIWL</sequence>
<feature type="domain" description="Xrn1 N-terminal" evidence="5">
    <location>
        <begin position="1"/>
        <end position="199"/>
    </location>
</feature>
<proteinExistence type="inferred from homology"/>
<dbReference type="Pfam" id="PF03159">
    <property type="entry name" value="XRN_N"/>
    <property type="match status" value="1"/>
</dbReference>
<dbReference type="GO" id="GO:0005634">
    <property type="term" value="C:nucleus"/>
    <property type="evidence" value="ECO:0007669"/>
    <property type="project" value="TreeGrafter"/>
</dbReference>
<dbReference type="GO" id="GO:0004534">
    <property type="term" value="F:5'-3' RNA exonuclease activity"/>
    <property type="evidence" value="ECO:0007669"/>
    <property type="project" value="UniProtKB-ARBA"/>
</dbReference>
<evidence type="ECO:0000256" key="1">
    <source>
        <dbReference type="ARBA" id="ARBA00022722"/>
    </source>
</evidence>
<dbReference type="PANTHER" id="PTHR12341">
    <property type="entry name" value="5'-&gt;3' EXORIBONUCLEASE"/>
    <property type="match status" value="1"/>
</dbReference>
<dbReference type="Gene3D" id="3.40.50.12390">
    <property type="match status" value="2"/>
</dbReference>
<dbReference type="PANTHER" id="PTHR12341:SF7">
    <property type="entry name" value="5'-3' EXORIBONUCLEASE 1"/>
    <property type="match status" value="1"/>
</dbReference>
<evidence type="ECO:0000256" key="3">
    <source>
        <dbReference type="ARBA" id="ARBA00022839"/>
    </source>
</evidence>
<evidence type="ECO:0000259" key="5">
    <source>
        <dbReference type="Pfam" id="PF03159"/>
    </source>
</evidence>
<keyword evidence="3 7" id="KW-0269">Exonuclease</keyword>
<comment type="similarity">
    <text evidence="4">Belongs to the 5'-3' exonuclease family.</text>
</comment>